<accession>A0A1I0P9F4</accession>
<gene>
    <name evidence="1" type="ORF">SAMN05421841_1080</name>
</gene>
<sequence length="120" mass="13837">MEKIILPQKNLQGIWEFVTGYEPAYFNVQVGDTWHFQYNINPSFPAEGKLEMFRADGALYNSGVFKQYEIQNPGPSGYELEIYMENLGASYTIQNISESSLFLQSVSPYRYPGNFKKVQQ</sequence>
<dbReference type="AlphaFoldDB" id="A0A1I0P9F4"/>
<dbReference type="RefSeq" id="WP_089790990.1">
    <property type="nucleotide sequence ID" value="NZ_FOIU01000001.1"/>
</dbReference>
<proteinExistence type="predicted"/>
<dbReference type="EMBL" id="FOIU01000001">
    <property type="protein sequence ID" value="SEW11001.1"/>
    <property type="molecule type" value="Genomic_DNA"/>
</dbReference>
<keyword evidence="2" id="KW-1185">Reference proteome</keyword>
<reference evidence="2" key="1">
    <citation type="submission" date="2016-10" db="EMBL/GenBank/DDBJ databases">
        <authorList>
            <person name="Varghese N."/>
            <person name="Submissions S."/>
        </authorList>
    </citation>
    <scope>NUCLEOTIDE SEQUENCE [LARGE SCALE GENOMIC DNA]</scope>
    <source>
        <strain evidence="2">DSM 17724</strain>
    </source>
</reference>
<evidence type="ECO:0000313" key="1">
    <source>
        <dbReference type="EMBL" id="SEW11001.1"/>
    </source>
</evidence>
<protein>
    <submittedName>
        <fullName evidence="1">Uncharacterized protein</fullName>
    </submittedName>
</protein>
<organism evidence="1 2">
    <name type="scientific">Chryseobacterium wanjuense</name>
    <dbReference type="NCBI Taxonomy" id="356305"/>
    <lineage>
        <taxon>Bacteria</taxon>
        <taxon>Pseudomonadati</taxon>
        <taxon>Bacteroidota</taxon>
        <taxon>Flavobacteriia</taxon>
        <taxon>Flavobacteriales</taxon>
        <taxon>Weeksellaceae</taxon>
        <taxon>Chryseobacterium group</taxon>
        <taxon>Chryseobacterium</taxon>
    </lineage>
</organism>
<dbReference type="Proteomes" id="UP000199469">
    <property type="component" value="Unassembled WGS sequence"/>
</dbReference>
<dbReference type="OrthoDB" id="1277034at2"/>
<name>A0A1I0P9F4_9FLAO</name>
<evidence type="ECO:0000313" key="2">
    <source>
        <dbReference type="Proteomes" id="UP000199469"/>
    </source>
</evidence>